<evidence type="ECO:0000256" key="1">
    <source>
        <dbReference type="ARBA" id="ARBA00004167"/>
    </source>
</evidence>
<dbReference type="InterPro" id="IPR031481">
    <property type="entry name" value="Glyco_tran_10_N"/>
</dbReference>
<dbReference type="InterPro" id="IPR001503">
    <property type="entry name" value="Glyco_trans_10"/>
</dbReference>
<keyword evidence="10" id="KW-0325">Glycoprotein</keyword>
<keyword evidence="11" id="KW-0333">Golgi apparatus</keyword>
<evidence type="ECO:0000259" key="13">
    <source>
        <dbReference type="Pfam" id="PF17039"/>
    </source>
</evidence>
<dbReference type="AlphaFoldDB" id="H2Y7B4"/>
<feature type="domain" description="Fucosyltransferase N-terminal" evidence="13">
    <location>
        <begin position="6"/>
        <end position="110"/>
    </location>
</feature>
<dbReference type="SUPFAM" id="SSF53756">
    <property type="entry name" value="UDP-Glycosyltransferase/glycogen phosphorylase"/>
    <property type="match status" value="1"/>
</dbReference>
<dbReference type="GO" id="GO:0046920">
    <property type="term" value="F:alpha-(1-&gt;3)-fucosyltransferase activity"/>
    <property type="evidence" value="ECO:0007669"/>
    <property type="project" value="TreeGrafter"/>
</dbReference>
<evidence type="ECO:0000259" key="12">
    <source>
        <dbReference type="Pfam" id="PF00852"/>
    </source>
</evidence>
<evidence type="ECO:0000256" key="11">
    <source>
        <dbReference type="RuleBase" id="RU003832"/>
    </source>
</evidence>
<evidence type="ECO:0000256" key="7">
    <source>
        <dbReference type="ARBA" id="ARBA00022968"/>
    </source>
</evidence>
<keyword evidence="7" id="KW-0735">Signal-anchor</keyword>
<evidence type="ECO:0000256" key="5">
    <source>
        <dbReference type="ARBA" id="ARBA00022679"/>
    </source>
</evidence>
<dbReference type="FunFam" id="3.40.50.11660:FF:000007">
    <property type="entry name" value="alpha-(1,3)-fucosyltransferase 6-like"/>
    <property type="match status" value="1"/>
</dbReference>
<dbReference type="EC" id="2.4.1.-" evidence="11"/>
<dbReference type="InterPro" id="IPR038577">
    <property type="entry name" value="GT10-like_C_sf"/>
</dbReference>
<reference evidence="14" key="2">
    <citation type="submission" date="2025-08" db="UniProtKB">
        <authorList>
            <consortium name="Ensembl"/>
        </authorList>
    </citation>
    <scope>IDENTIFICATION</scope>
</reference>
<evidence type="ECO:0000256" key="2">
    <source>
        <dbReference type="ARBA" id="ARBA00004922"/>
    </source>
</evidence>
<keyword evidence="4 11" id="KW-0328">Glycosyltransferase</keyword>
<dbReference type="InterPro" id="IPR055270">
    <property type="entry name" value="Glyco_tran_10_C"/>
</dbReference>
<evidence type="ECO:0000313" key="14">
    <source>
        <dbReference type="Ensembl" id="ENSCSAVP00000001212.1"/>
    </source>
</evidence>
<comment type="subcellular location">
    <subcellularLocation>
        <location evidence="11">Golgi apparatus</location>
        <location evidence="11">Golgi stack membrane</location>
        <topology evidence="11">Single-pass type II membrane protein</topology>
    </subcellularLocation>
    <subcellularLocation>
        <location evidence="1">Membrane</location>
        <topology evidence="1">Single-pass membrane protein</topology>
    </subcellularLocation>
</comment>
<keyword evidence="6 11" id="KW-0812">Transmembrane</keyword>
<evidence type="ECO:0000313" key="15">
    <source>
        <dbReference type="Proteomes" id="UP000007875"/>
    </source>
</evidence>
<keyword evidence="8" id="KW-1133">Transmembrane helix</keyword>
<keyword evidence="5 11" id="KW-0808">Transferase</keyword>
<evidence type="ECO:0000256" key="9">
    <source>
        <dbReference type="ARBA" id="ARBA00023136"/>
    </source>
</evidence>
<dbReference type="Ensembl" id="ENSCSAVT00000001226.1">
    <property type="protein sequence ID" value="ENSCSAVP00000001212.1"/>
    <property type="gene ID" value="ENSCSAVG00000000681.1"/>
</dbReference>
<keyword evidence="9" id="KW-0472">Membrane</keyword>
<dbReference type="OMA" id="KSHFCLA"/>
<name>H2Y7B4_CIOSA</name>
<evidence type="ECO:0000256" key="4">
    <source>
        <dbReference type="ARBA" id="ARBA00022676"/>
    </source>
</evidence>
<comment type="similarity">
    <text evidence="3 11">Belongs to the glycosyltransferase 10 family.</text>
</comment>
<evidence type="ECO:0000256" key="10">
    <source>
        <dbReference type="ARBA" id="ARBA00023180"/>
    </source>
</evidence>
<evidence type="ECO:0000256" key="8">
    <source>
        <dbReference type="ARBA" id="ARBA00022989"/>
    </source>
</evidence>
<dbReference type="GO" id="GO:0032580">
    <property type="term" value="C:Golgi cisterna membrane"/>
    <property type="evidence" value="ECO:0007669"/>
    <property type="project" value="UniProtKB-SubCell"/>
</dbReference>
<reference evidence="14" key="3">
    <citation type="submission" date="2025-09" db="UniProtKB">
        <authorList>
            <consortium name="Ensembl"/>
        </authorList>
    </citation>
    <scope>IDENTIFICATION</scope>
</reference>
<dbReference type="STRING" id="51511.ENSCSAVP00000001212"/>
<reference evidence="15" key="1">
    <citation type="submission" date="2003-08" db="EMBL/GenBank/DDBJ databases">
        <authorList>
            <person name="Birren B."/>
            <person name="Nusbaum C."/>
            <person name="Abebe A."/>
            <person name="Abouelleil A."/>
            <person name="Adekoya E."/>
            <person name="Ait-zahra M."/>
            <person name="Allen N."/>
            <person name="Allen T."/>
            <person name="An P."/>
            <person name="Anderson M."/>
            <person name="Anderson S."/>
            <person name="Arachchi H."/>
            <person name="Armbruster J."/>
            <person name="Bachantsang P."/>
            <person name="Baldwin J."/>
            <person name="Barry A."/>
            <person name="Bayul T."/>
            <person name="Blitshsteyn B."/>
            <person name="Bloom T."/>
            <person name="Blye J."/>
            <person name="Boguslavskiy L."/>
            <person name="Borowsky M."/>
            <person name="Boukhgalter B."/>
            <person name="Brunache A."/>
            <person name="Butler J."/>
            <person name="Calixte N."/>
            <person name="Calvo S."/>
            <person name="Camarata J."/>
            <person name="Campo K."/>
            <person name="Chang J."/>
            <person name="Cheshatsang Y."/>
            <person name="Citroen M."/>
            <person name="Collymore A."/>
            <person name="Considine T."/>
            <person name="Cook A."/>
            <person name="Cooke P."/>
            <person name="Corum B."/>
            <person name="Cuomo C."/>
            <person name="David R."/>
            <person name="Dawoe T."/>
            <person name="Degray S."/>
            <person name="Dodge S."/>
            <person name="Dooley K."/>
            <person name="Dorje P."/>
            <person name="Dorjee K."/>
            <person name="Dorris L."/>
            <person name="Duffey N."/>
            <person name="Dupes A."/>
            <person name="Elkins T."/>
            <person name="Engels R."/>
            <person name="Erickson J."/>
            <person name="Farina A."/>
            <person name="Faro S."/>
            <person name="Ferreira P."/>
            <person name="Fischer H."/>
            <person name="Fitzgerald M."/>
            <person name="Foley K."/>
            <person name="Gage D."/>
            <person name="Galagan J."/>
            <person name="Gearin G."/>
            <person name="Gnerre S."/>
            <person name="Gnirke A."/>
            <person name="Goyette A."/>
            <person name="Graham J."/>
            <person name="Grandbois E."/>
            <person name="Gyaltsen K."/>
            <person name="Hafez N."/>
            <person name="Hagopian D."/>
            <person name="Hagos B."/>
            <person name="Hall J."/>
            <person name="Hatcher B."/>
            <person name="Heller A."/>
            <person name="Higgins H."/>
            <person name="Honan T."/>
            <person name="Horn A."/>
            <person name="Houde N."/>
            <person name="Hughes L."/>
            <person name="Hulme W."/>
            <person name="Husby E."/>
            <person name="Iliev I."/>
            <person name="Jaffe D."/>
            <person name="Jones C."/>
            <person name="Kamal M."/>
            <person name="Kamat A."/>
            <person name="Kamvysselis M."/>
            <person name="Karlsson E."/>
            <person name="Kells C."/>
            <person name="Kieu A."/>
            <person name="Kisner P."/>
            <person name="Kodira C."/>
            <person name="Kulbokas E."/>
            <person name="Labutti K."/>
            <person name="Lama D."/>
            <person name="Landers T."/>
            <person name="Leger J."/>
            <person name="Levine S."/>
            <person name="Lewis D."/>
            <person name="Lewis T."/>
            <person name="Lindblad-toh K."/>
            <person name="Liu X."/>
            <person name="Lokyitsang T."/>
            <person name="Lokyitsang Y."/>
            <person name="Lucien O."/>
            <person name="Lui A."/>
            <person name="Ma L.J."/>
            <person name="Mabbitt R."/>
            <person name="Macdonald J."/>
            <person name="Maclean C."/>
            <person name="Major J."/>
            <person name="Manning J."/>
            <person name="Marabella R."/>
            <person name="Maru K."/>
            <person name="Matthews C."/>
            <person name="Mauceli E."/>
            <person name="Mccarthy M."/>
            <person name="Mcdonough S."/>
            <person name="Mcghee T."/>
            <person name="Meldrim J."/>
            <person name="Meneus L."/>
            <person name="Mesirov J."/>
            <person name="Mihalev A."/>
            <person name="Mihova T."/>
            <person name="Mikkelsen T."/>
            <person name="Mlenga V."/>
            <person name="Moru K."/>
            <person name="Mozes J."/>
            <person name="Mulrain L."/>
            <person name="Munson G."/>
            <person name="Naylor J."/>
            <person name="Newes C."/>
            <person name="Nguyen C."/>
            <person name="Nguyen N."/>
            <person name="Nguyen T."/>
            <person name="Nicol R."/>
            <person name="Nielsen C."/>
            <person name="Nizzari M."/>
            <person name="Norbu C."/>
            <person name="Norbu N."/>
            <person name="O'donnell P."/>
            <person name="Okoawo O."/>
            <person name="O'leary S."/>
            <person name="Omotosho B."/>
            <person name="O'neill K."/>
            <person name="Osman S."/>
            <person name="Parker S."/>
            <person name="Perrin D."/>
            <person name="Phunkhang P."/>
            <person name="Piqani B."/>
            <person name="Purcell S."/>
            <person name="Rachupka T."/>
            <person name="Ramasamy U."/>
            <person name="Rameau R."/>
            <person name="Ray V."/>
            <person name="Raymond C."/>
            <person name="Retta R."/>
            <person name="Richardson S."/>
            <person name="Rise C."/>
            <person name="Rodriguez J."/>
            <person name="Rogers J."/>
            <person name="Rogov P."/>
            <person name="Rutman M."/>
            <person name="Schupbach R."/>
            <person name="Seaman C."/>
            <person name="Settipalli S."/>
            <person name="Sharpe T."/>
            <person name="Sheridan J."/>
            <person name="Sherpa N."/>
            <person name="Shi J."/>
            <person name="Smirnov S."/>
            <person name="Smith C."/>
            <person name="Sougnez C."/>
            <person name="Spencer B."/>
            <person name="Stalker J."/>
            <person name="Stange-thomann N."/>
            <person name="Stavropoulos S."/>
            <person name="Stetson K."/>
            <person name="Stone C."/>
            <person name="Stone S."/>
            <person name="Stubbs M."/>
            <person name="Talamas J."/>
            <person name="Tchuinga P."/>
            <person name="Tenzing P."/>
            <person name="Tesfaye S."/>
            <person name="Theodore J."/>
            <person name="Thoulutsang Y."/>
            <person name="Topham K."/>
            <person name="Towey S."/>
            <person name="Tsamla T."/>
            <person name="Tsomo N."/>
            <person name="Vallee D."/>
            <person name="Vassiliev H."/>
            <person name="Venkataraman V."/>
            <person name="Vinson J."/>
            <person name="Vo A."/>
            <person name="Wade C."/>
            <person name="Wang S."/>
            <person name="Wangchuk T."/>
            <person name="Wangdi T."/>
            <person name="Whittaker C."/>
            <person name="Wilkinson J."/>
            <person name="Wu Y."/>
            <person name="Wyman D."/>
            <person name="Yadav S."/>
            <person name="Yang S."/>
            <person name="Yang X."/>
            <person name="Yeager S."/>
            <person name="Yee E."/>
            <person name="Young G."/>
            <person name="Zainoun J."/>
            <person name="Zembeck L."/>
            <person name="Zimmer A."/>
            <person name="Zody M."/>
            <person name="Lander E."/>
        </authorList>
    </citation>
    <scope>NUCLEOTIDE SEQUENCE [LARGE SCALE GENOMIC DNA]</scope>
</reference>
<sequence>SLHKPKSKLILYWGLPFGNSNVKERSQEECEVTYDRNRLKEVGMVAFHFTTLTKNDIPWTNYRDPDQIYVWWTAESPTYGYNRKDLDRYENFFNWTWTYKQNAEGHRGYGNRAIALSAVKRGKLVVDQIVASKDKMAMWYVSNCGGKQGSNKRMQYYKHLVLAGLSVSTFGRCFPGSETIPRSFPTKYPEHLKRHKFYLAFENSFHCKDYITEKFWDNSLRNDMVPVVWGPTKEDVLSVAPLDSFIHCDDFESPAKLAEYLKFLDRNDDEYRKYFRWREDASITNEEMAKQTQEKYPNIEVHVKSKSLCMEYIQNKDTKTIKSLYQEFIGSDRPECTA</sequence>
<accession>H2Y7B4</accession>
<dbReference type="InParanoid" id="H2Y7B4"/>
<proteinExistence type="inferred from homology"/>
<dbReference type="GeneTree" id="ENSGT00940000159014"/>
<feature type="domain" description="Fucosyltransferase C-terminal" evidence="12">
    <location>
        <begin position="131"/>
        <end position="325"/>
    </location>
</feature>
<dbReference type="Pfam" id="PF17039">
    <property type="entry name" value="Glyco_tran_10_N"/>
    <property type="match status" value="1"/>
</dbReference>
<dbReference type="eggNOG" id="KOG2619">
    <property type="taxonomic scope" value="Eukaryota"/>
</dbReference>
<dbReference type="Gene3D" id="3.40.50.11660">
    <property type="entry name" value="Glycosyl transferase family 10, C-terminal domain"/>
    <property type="match status" value="1"/>
</dbReference>
<dbReference type="UniPathway" id="UPA00378"/>
<dbReference type="HOGENOM" id="CLU_032075_2_0_1"/>
<keyword evidence="15" id="KW-1185">Reference proteome</keyword>
<evidence type="ECO:0000256" key="3">
    <source>
        <dbReference type="ARBA" id="ARBA00008919"/>
    </source>
</evidence>
<dbReference type="Proteomes" id="UP000007875">
    <property type="component" value="Unassembled WGS sequence"/>
</dbReference>
<protein>
    <recommendedName>
        <fullName evidence="11">Fucosyltransferase</fullName>
        <ecNumber evidence="11">2.4.1.-</ecNumber>
    </recommendedName>
</protein>
<dbReference type="Pfam" id="PF00852">
    <property type="entry name" value="Glyco_transf_10"/>
    <property type="match status" value="1"/>
</dbReference>
<organism evidence="14 15">
    <name type="scientific">Ciona savignyi</name>
    <name type="common">Pacific transparent sea squirt</name>
    <dbReference type="NCBI Taxonomy" id="51511"/>
    <lineage>
        <taxon>Eukaryota</taxon>
        <taxon>Metazoa</taxon>
        <taxon>Chordata</taxon>
        <taxon>Tunicata</taxon>
        <taxon>Ascidiacea</taxon>
        <taxon>Phlebobranchia</taxon>
        <taxon>Cionidae</taxon>
        <taxon>Ciona</taxon>
    </lineage>
</organism>
<dbReference type="PANTHER" id="PTHR11929:SF145">
    <property type="entry name" value="ALPHA-(1,3)-FUCOSYLTRANSFERASE FUT-1"/>
    <property type="match status" value="1"/>
</dbReference>
<evidence type="ECO:0000256" key="6">
    <source>
        <dbReference type="ARBA" id="ARBA00022692"/>
    </source>
</evidence>
<comment type="pathway">
    <text evidence="2">Protein modification; protein glycosylation.</text>
</comment>
<dbReference type="PANTHER" id="PTHR11929">
    <property type="entry name" value="ALPHA- 1,3 -FUCOSYLTRANSFERASE"/>
    <property type="match status" value="1"/>
</dbReference>